<dbReference type="CDD" id="cd18795">
    <property type="entry name" value="SF2_C_Ski2"/>
    <property type="match status" value="1"/>
</dbReference>
<dbReference type="InterPro" id="IPR027417">
    <property type="entry name" value="P-loop_NTPase"/>
</dbReference>
<evidence type="ECO:0000256" key="1">
    <source>
        <dbReference type="ARBA" id="ARBA00010140"/>
    </source>
</evidence>
<dbReference type="InterPro" id="IPR052247">
    <property type="entry name" value="Meiotic_Crossover_Helicase"/>
</dbReference>
<evidence type="ECO:0000259" key="12">
    <source>
        <dbReference type="PROSITE" id="PS51192"/>
    </source>
</evidence>
<evidence type="ECO:0000256" key="2">
    <source>
        <dbReference type="ARBA" id="ARBA00022741"/>
    </source>
</evidence>
<comment type="catalytic activity">
    <reaction evidence="8">
        <text>Couples ATP hydrolysis with the unwinding of duplex DNA by translocating in the 3'-5' direction.</text>
        <dbReference type="EC" id="5.6.2.4"/>
    </reaction>
</comment>
<comment type="catalytic activity">
    <reaction evidence="10">
        <text>ATP + H2O = ADP + phosphate + H(+)</text>
        <dbReference type="Rhea" id="RHEA:13065"/>
        <dbReference type="ChEBI" id="CHEBI:15377"/>
        <dbReference type="ChEBI" id="CHEBI:15378"/>
        <dbReference type="ChEBI" id="CHEBI:30616"/>
        <dbReference type="ChEBI" id="CHEBI:43474"/>
        <dbReference type="ChEBI" id="CHEBI:456216"/>
        <dbReference type="EC" id="5.6.2.4"/>
    </reaction>
</comment>
<dbReference type="SUPFAM" id="SSF158702">
    <property type="entry name" value="Sec63 N-terminal domain-like"/>
    <property type="match status" value="1"/>
</dbReference>
<proteinExistence type="inferred from homology"/>
<dbReference type="AlphaFoldDB" id="A0A1C1CI77"/>
<evidence type="ECO:0000256" key="10">
    <source>
        <dbReference type="ARBA" id="ARBA00048988"/>
    </source>
</evidence>
<dbReference type="InterPro" id="IPR001650">
    <property type="entry name" value="Helicase_C-like"/>
</dbReference>
<dbReference type="Gene3D" id="1.10.10.10">
    <property type="entry name" value="Winged helix-like DNA-binding domain superfamily/Winged helix DNA-binding domain"/>
    <property type="match status" value="1"/>
</dbReference>
<keyword evidence="5" id="KW-0067">ATP-binding</keyword>
<dbReference type="Proteomes" id="UP000094526">
    <property type="component" value="Unassembled WGS sequence"/>
</dbReference>
<keyword evidence="3" id="KW-0378">Hydrolase</keyword>
<dbReference type="EMBL" id="LGRB01000012">
    <property type="protein sequence ID" value="OCT48208.1"/>
    <property type="molecule type" value="Genomic_DNA"/>
</dbReference>
<dbReference type="FunFam" id="1.10.3380.10:FF:000012">
    <property type="entry name" value="DEAD/DEAH box DNA helicase"/>
    <property type="match status" value="1"/>
</dbReference>
<organism evidence="14 15">
    <name type="scientific">Cladophialophora carrionii</name>
    <dbReference type="NCBI Taxonomy" id="86049"/>
    <lineage>
        <taxon>Eukaryota</taxon>
        <taxon>Fungi</taxon>
        <taxon>Dikarya</taxon>
        <taxon>Ascomycota</taxon>
        <taxon>Pezizomycotina</taxon>
        <taxon>Eurotiomycetes</taxon>
        <taxon>Chaetothyriomycetidae</taxon>
        <taxon>Chaetothyriales</taxon>
        <taxon>Herpotrichiellaceae</taxon>
        <taxon>Cladophialophora</taxon>
    </lineage>
</organism>
<dbReference type="GO" id="GO:0003676">
    <property type="term" value="F:nucleic acid binding"/>
    <property type="evidence" value="ECO:0007669"/>
    <property type="project" value="InterPro"/>
</dbReference>
<feature type="region of interest" description="Disordered" evidence="11">
    <location>
        <begin position="1470"/>
        <end position="1511"/>
    </location>
</feature>
<dbReference type="Pfam" id="PF00271">
    <property type="entry name" value="Helicase_C"/>
    <property type="match status" value="1"/>
</dbReference>
<keyword evidence="2" id="KW-0547">Nucleotide-binding</keyword>
<dbReference type="SMART" id="SM00973">
    <property type="entry name" value="Sec63"/>
    <property type="match status" value="1"/>
</dbReference>
<evidence type="ECO:0000256" key="7">
    <source>
        <dbReference type="ARBA" id="ARBA00023254"/>
    </source>
</evidence>
<comment type="similarity">
    <text evidence="1">Belongs to the helicase family. SKI2 subfamily.</text>
</comment>
<comment type="caution">
    <text evidence="14">The sequence shown here is derived from an EMBL/GenBank/DDBJ whole genome shotgun (WGS) entry which is preliminary data.</text>
</comment>
<dbReference type="GO" id="GO:0051321">
    <property type="term" value="P:meiotic cell cycle"/>
    <property type="evidence" value="ECO:0007669"/>
    <property type="project" value="UniProtKB-KW"/>
</dbReference>
<dbReference type="SUPFAM" id="SSF52540">
    <property type="entry name" value="P-loop containing nucleoside triphosphate hydrolases"/>
    <property type="match status" value="1"/>
</dbReference>
<sequence length="1539" mass="171833">MENARRFPAHYHRISLPASTRETHTLSSSRPSQVGSNTEGSYFRVPKQRSPFFAWSGSTQSPLFEPPSPENDMTLHDFDRQLLQEIQSEHSHPEATHLAPISFPRDPITPLMTGPTARFFRGELKSSRRSPKLIMAADDLLDNPMLPTAGSSPLGPITSPTVSALRYRQKAKAGRPFPRTIGDMTPEDVPHDDFEYHTKAASIVPRNADRRVSEASRPSASPPIVQGIKLVPATALPDQLRAVFKYDIFNAVQSKCFASAFESDDNLVVSAPTGSGKTVIMEFAICRLVAECKGQDFKVIYQAPTKSLCAERYNDWQKKFSVLNLECAELTGDTDLAHLRDVQKASIIITTPEKWDSVTRKWQDYARLMQLVKLFLVDEVHILKDERGATLEAVVSRMKSVVCSVRFVALSATVPNSEDIAMWLGKNSTMRHLPAQREVFGESFRPVQLQKHVYGFESRSNDFAFESMLTEQIPKIIADHGRGKPVMVFCSTRRASVNTAKSLADAWSSSRPTQRLWKGPDRQLSLMNAELKATAGAGVAFHHGGLSVADRRTIEEAFLSRQINIICSTSTLAVGVNLPCYLVILKGTCAWTDSGLKEYADLEVMQMLGRAGRPQFETSACAVILCRQGKVSRYEKMVSGEELLESCLHQNLIAHLNAEIVLGTVRDVATAKQWLASTFLYVRLRRNPSHYQFREGVDESTDDEILEQLCKKDIDLLVGAGIVEGQERLTPTMFGEAMARYCVNFDTMKSFIGLPPKAKTSEILFLLAQAREFRGLRLQAGEKSFYKEINKTPEIKFPIKVDVALLSHKISLLMQAEMGSVALPDEESHKKHHTQYRIDRSNVFAHANRLIRCLIDCQIQLQDAISARNALELGRSLAAHVWDNTASQLRQVEGLGEVAVRKLAASSINSIDSLLNTEPARIELVLGKNPPFGHHLLKKLESFPNLMVSVKETGREIRRGQCATVSIVAEIAFLNRVPPQIFNKKPFSVCFLAEDSNGTLLEFRRFRPKKLEHGEMFTLTIRLTKPTDYVKCYVMCDNIAGTSKYAELKLLDIPVSAYPKQRHQDDSTDGTRKRADQAPVSNCCVDEFDDGGIDDQDLLAIDANGRRIEVIEDIDAILETEYKKSKPTDHYHNEDADASAYRVPSQLPNGRWTCQHDCNERGKDCKHKCCKEGVAKPKRRSKAETTVREEEKGQKRIKSLTSMQPKLWPGQSHQNERDSKAPAKLRGDPTRGSKDKNQRKGLGDSEESHHATHRTFSAGKPKSRKQSGEPTAKRAKLSQDPVEDFWGAEPTMDLVSDLELDCSKDNAKQVSPKNPEKQDAKVDAGKDDMFLSSDEDDLFDFSLVESGRSADVLSATEAAPTAMDKGNTANPTVCEKELTMPNNDDIDFLASDLGFGGLNPPLEHVAMSDVLKNDRTTSWGQSSTMVQSIECFEDGMDYIEDFSGMRPDSAALSTTPKNQVKDTFIMQDPSVSLGADTPTESSIKTPEDTGMASNVKAATHEKETDAERDKRLFDEDQKKKWEGIDQWLYNEFHEYVEVV</sequence>
<keyword evidence="6" id="KW-0413">Isomerase</keyword>
<feature type="domain" description="Helicase ATP-binding" evidence="12">
    <location>
        <begin position="258"/>
        <end position="432"/>
    </location>
</feature>
<keyword evidence="4 14" id="KW-0347">Helicase</keyword>
<dbReference type="PANTHER" id="PTHR47835:SF3">
    <property type="entry name" value="HELICASE FOR MEIOSIS 1"/>
    <property type="match status" value="1"/>
</dbReference>
<dbReference type="Gene3D" id="3.40.50.300">
    <property type="entry name" value="P-loop containing nucleotide triphosphate hydrolases"/>
    <property type="match status" value="2"/>
</dbReference>
<evidence type="ECO:0000256" key="3">
    <source>
        <dbReference type="ARBA" id="ARBA00022801"/>
    </source>
</evidence>
<dbReference type="OrthoDB" id="5575at2759"/>
<dbReference type="STRING" id="86049.A0A1C1CI77"/>
<feature type="compositionally biased region" description="Basic and acidic residues" evidence="11">
    <location>
        <begin position="1214"/>
        <end position="1250"/>
    </location>
</feature>
<keyword evidence="15" id="KW-1185">Reference proteome</keyword>
<dbReference type="SUPFAM" id="SSF46785">
    <property type="entry name" value="Winged helix' DNA-binding domain"/>
    <property type="match status" value="1"/>
</dbReference>
<dbReference type="InterPro" id="IPR011545">
    <property type="entry name" value="DEAD/DEAH_box_helicase_dom"/>
</dbReference>
<feature type="domain" description="Helicase C-terminal" evidence="13">
    <location>
        <begin position="472"/>
        <end position="660"/>
    </location>
</feature>
<dbReference type="Pfam" id="PF02889">
    <property type="entry name" value="Sec63"/>
    <property type="match status" value="1"/>
</dbReference>
<feature type="region of interest" description="Disordered" evidence="11">
    <location>
        <begin position="1176"/>
        <end position="1289"/>
    </location>
</feature>
<feature type="region of interest" description="Disordered" evidence="11">
    <location>
        <begin position="1"/>
        <end position="41"/>
    </location>
</feature>
<dbReference type="PROSITE" id="PS51194">
    <property type="entry name" value="HELICASE_CTER"/>
    <property type="match status" value="1"/>
</dbReference>
<feature type="compositionally biased region" description="Basic and acidic residues" evidence="11">
    <location>
        <begin position="1182"/>
        <end position="1194"/>
    </location>
</feature>
<dbReference type="EC" id="5.6.2.4" evidence="9"/>
<dbReference type="GO" id="GO:0005524">
    <property type="term" value="F:ATP binding"/>
    <property type="evidence" value="ECO:0007669"/>
    <property type="project" value="UniProtKB-KW"/>
</dbReference>
<evidence type="ECO:0000256" key="4">
    <source>
        <dbReference type="ARBA" id="ARBA00022806"/>
    </source>
</evidence>
<evidence type="ECO:0000259" key="13">
    <source>
        <dbReference type="PROSITE" id="PS51194"/>
    </source>
</evidence>
<dbReference type="InterPro" id="IPR014001">
    <property type="entry name" value="Helicase_ATP-bd"/>
</dbReference>
<keyword evidence="7" id="KW-0469">Meiosis</keyword>
<dbReference type="SMART" id="SM00490">
    <property type="entry name" value="HELICc"/>
    <property type="match status" value="1"/>
</dbReference>
<dbReference type="eggNOG" id="KOG0952">
    <property type="taxonomic scope" value="Eukaryota"/>
</dbReference>
<gene>
    <name evidence="14" type="primary">HFM1</name>
    <name evidence="14" type="ORF">CLCR_03796</name>
</gene>
<evidence type="ECO:0000256" key="9">
    <source>
        <dbReference type="ARBA" id="ARBA00034808"/>
    </source>
</evidence>
<accession>A0A1C1CI77</accession>
<dbReference type="VEuPathDB" id="FungiDB:G647_08356"/>
<dbReference type="PANTHER" id="PTHR47835">
    <property type="entry name" value="HFM1, ATP DEPENDENT DNA HELICASE HOMOLOG"/>
    <property type="match status" value="1"/>
</dbReference>
<dbReference type="PROSITE" id="PS51192">
    <property type="entry name" value="HELICASE_ATP_BIND_1"/>
    <property type="match status" value="1"/>
</dbReference>
<dbReference type="Pfam" id="PF00270">
    <property type="entry name" value="DEAD"/>
    <property type="match status" value="1"/>
</dbReference>
<dbReference type="InterPro" id="IPR036390">
    <property type="entry name" value="WH_DNA-bd_sf"/>
</dbReference>
<dbReference type="GO" id="GO:0016787">
    <property type="term" value="F:hydrolase activity"/>
    <property type="evidence" value="ECO:0007669"/>
    <property type="project" value="UniProtKB-KW"/>
</dbReference>
<dbReference type="GO" id="GO:0043138">
    <property type="term" value="F:3'-5' DNA helicase activity"/>
    <property type="evidence" value="ECO:0007669"/>
    <property type="project" value="UniProtKB-EC"/>
</dbReference>
<dbReference type="SMART" id="SM00487">
    <property type="entry name" value="DEXDc"/>
    <property type="match status" value="1"/>
</dbReference>
<dbReference type="Gene3D" id="1.10.3380.10">
    <property type="entry name" value="Sec63 N-terminal domain-like domain"/>
    <property type="match status" value="1"/>
</dbReference>
<evidence type="ECO:0000313" key="15">
    <source>
        <dbReference type="Proteomes" id="UP000094526"/>
    </source>
</evidence>
<dbReference type="FunFam" id="1.10.10.10:FF:000012">
    <property type="entry name" value="U5 small nuclear ribonucleoprotein helicase"/>
    <property type="match status" value="1"/>
</dbReference>
<dbReference type="VEuPathDB" id="FungiDB:CLCR_03796"/>
<dbReference type="Pfam" id="PF23445">
    <property type="entry name" value="WHD_SNRNP200"/>
    <property type="match status" value="1"/>
</dbReference>
<evidence type="ECO:0000256" key="8">
    <source>
        <dbReference type="ARBA" id="ARBA00034617"/>
    </source>
</evidence>
<evidence type="ECO:0000256" key="6">
    <source>
        <dbReference type="ARBA" id="ARBA00023235"/>
    </source>
</evidence>
<reference evidence="15" key="1">
    <citation type="submission" date="2015-07" db="EMBL/GenBank/DDBJ databases">
        <authorList>
            <person name="Teixeira M.M."/>
            <person name="Souza R.C."/>
            <person name="Almeida L.G."/>
            <person name="Vicente V.A."/>
            <person name="de Hoog S."/>
            <person name="Bocca A.L."/>
            <person name="de Almeida S.R."/>
            <person name="Vasconcelos A.T."/>
            <person name="Felipe M.S."/>
        </authorList>
    </citation>
    <scope>NUCLEOTIDE SEQUENCE [LARGE SCALE GENOMIC DNA]</scope>
    <source>
        <strain evidence="15">KSF</strain>
    </source>
</reference>
<dbReference type="InterPro" id="IPR057842">
    <property type="entry name" value="WH_MER3"/>
</dbReference>
<dbReference type="InterPro" id="IPR036388">
    <property type="entry name" value="WH-like_DNA-bd_sf"/>
</dbReference>
<protein>
    <recommendedName>
        <fullName evidence="9">DNA 3'-5' helicase</fullName>
        <ecNumber evidence="9">5.6.2.4</ecNumber>
    </recommendedName>
</protein>
<evidence type="ECO:0000313" key="14">
    <source>
        <dbReference type="EMBL" id="OCT48208.1"/>
    </source>
</evidence>
<feature type="compositionally biased region" description="Polar residues" evidence="11">
    <location>
        <begin position="17"/>
        <end position="40"/>
    </location>
</feature>
<evidence type="ECO:0000256" key="5">
    <source>
        <dbReference type="ARBA" id="ARBA00022840"/>
    </source>
</evidence>
<feature type="compositionally biased region" description="Basic and acidic residues" evidence="11">
    <location>
        <begin position="1498"/>
        <end position="1511"/>
    </location>
</feature>
<name>A0A1C1CI77_9EURO</name>
<dbReference type="InterPro" id="IPR004179">
    <property type="entry name" value="Sec63-dom"/>
</dbReference>
<evidence type="ECO:0000256" key="11">
    <source>
        <dbReference type="SAM" id="MobiDB-lite"/>
    </source>
</evidence>